<keyword evidence="1" id="KW-0732">Signal</keyword>
<dbReference type="Proteomes" id="UP000235116">
    <property type="component" value="Chromosome"/>
</dbReference>
<protein>
    <recommendedName>
        <fullName evidence="4">Arabinogalactan endo-beta-1,4-galactanase</fullName>
    </recommendedName>
</protein>
<dbReference type="SUPFAM" id="SSF51445">
    <property type="entry name" value="(Trans)glycosidases"/>
    <property type="match status" value="1"/>
</dbReference>
<dbReference type="OrthoDB" id="5508505at2"/>
<gene>
    <name evidence="2" type="ORF">Kalk_11345</name>
</gene>
<evidence type="ECO:0000256" key="1">
    <source>
        <dbReference type="SAM" id="SignalP"/>
    </source>
</evidence>
<dbReference type="EMBL" id="CP022684">
    <property type="protein sequence ID" value="AUM12982.1"/>
    <property type="molecule type" value="Genomic_DNA"/>
</dbReference>
<dbReference type="RefSeq" id="WP_101894361.1">
    <property type="nucleotide sequence ID" value="NZ_CP022684.1"/>
</dbReference>
<feature type="chain" id="PRO_5014597136" description="Arabinogalactan endo-beta-1,4-galactanase" evidence="1">
    <location>
        <begin position="27"/>
        <end position="362"/>
    </location>
</feature>
<dbReference type="Gene3D" id="3.20.20.80">
    <property type="entry name" value="Glycosidases"/>
    <property type="match status" value="1"/>
</dbReference>
<sequence>MGWTLTLIATLLLLACGGGSSDPASEAPQPPQSQPGVLSISAYYYTEPAVTGSDLLQRYLQAFQMVQDAGATGQFQSYRWSELEPIVGVYNKLSDFSSTMNSAQQNNLTQLLGLQVINTVTREVPAGLGATAWDDPAMINAFTGLLDQLLPSMQGRVTYLSIGNEVDVYFENARMDELAAYKTFVSAIQTYLENRLPQAQLGITVTAGGWLGSNVQSWLDLTANTDVIITTYYPLQGDFSVQPPTAAAADIPALLSVVTDRPWVFQEVGYPASTIGGSSEAMQAEFVRQVFATWRDANGRIPFLNWFLLHDFSTELVDQFVGYYGVNNPNFRAYLDSLGLRNRNNTDKQAWTVLLQEAESFR</sequence>
<proteinExistence type="predicted"/>
<dbReference type="InterPro" id="IPR017853">
    <property type="entry name" value="GH"/>
</dbReference>
<organism evidence="2 3">
    <name type="scientific">Ketobacter alkanivorans</name>
    <dbReference type="NCBI Taxonomy" id="1917421"/>
    <lineage>
        <taxon>Bacteria</taxon>
        <taxon>Pseudomonadati</taxon>
        <taxon>Pseudomonadota</taxon>
        <taxon>Gammaproteobacteria</taxon>
        <taxon>Pseudomonadales</taxon>
        <taxon>Ketobacteraceae</taxon>
        <taxon>Ketobacter</taxon>
    </lineage>
</organism>
<keyword evidence="3" id="KW-1185">Reference proteome</keyword>
<evidence type="ECO:0000313" key="2">
    <source>
        <dbReference type="EMBL" id="AUM12982.1"/>
    </source>
</evidence>
<evidence type="ECO:0000313" key="3">
    <source>
        <dbReference type="Proteomes" id="UP000235116"/>
    </source>
</evidence>
<evidence type="ECO:0008006" key="4">
    <source>
        <dbReference type="Google" id="ProtNLM"/>
    </source>
</evidence>
<feature type="signal peptide" evidence="1">
    <location>
        <begin position="1"/>
        <end position="26"/>
    </location>
</feature>
<name>A0A2K9LL27_9GAMM</name>
<dbReference type="KEGG" id="kak:Kalk_11345"/>
<reference evidence="3" key="1">
    <citation type="submission" date="2017-08" db="EMBL/GenBank/DDBJ databases">
        <title>Direct submision.</title>
        <authorList>
            <person name="Kim S.-J."/>
            <person name="Rhee S.-K."/>
        </authorList>
    </citation>
    <scope>NUCLEOTIDE SEQUENCE [LARGE SCALE GENOMIC DNA]</scope>
    <source>
        <strain evidence="3">GI5</strain>
    </source>
</reference>
<dbReference type="AlphaFoldDB" id="A0A2K9LL27"/>
<accession>A0A2K9LL27</accession>